<keyword evidence="1" id="KW-0732">Signal</keyword>
<proteinExistence type="predicted"/>
<evidence type="ECO:0000313" key="3">
    <source>
        <dbReference type="Proteomes" id="UP000606935"/>
    </source>
</evidence>
<comment type="caution">
    <text evidence="2">The sequence shown here is derived from an EMBL/GenBank/DDBJ whole genome shotgun (WGS) entry which is preliminary data.</text>
</comment>
<dbReference type="RefSeq" id="WP_188691897.1">
    <property type="nucleotide sequence ID" value="NZ_BMLS01000002.1"/>
</dbReference>
<gene>
    <name evidence="2" type="ORF">GCM10010982_12330</name>
</gene>
<protein>
    <recommendedName>
        <fullName evidence="4">Histidine phosphatase family protein</fullName>
    </recommendedName>
</protein>
<dbReference type="InterPro" id="IPR029033">
    <property type="entry name" value="His_PPase_superfam"/>
</dbReference>
<dbReference type="EMBL" id="BMLS01000002">
    <property type="protein sequence ID" value="GGO66984.1"/>
    <property type="molecule type" value="Genomic_DNA"/>
</dbReference>
<keyword evidence="3" id="KW-1185">Reference proteome</keyword>
<name>A0A917YXB1_9ALTE</name>
<organism evidence="2 3">
    <name type="scientific">Bowmanella pacifica</name>
    <dbReference type="NCBI Taxonomy" id="502051"/>
    <lineage>
        <taxon>Bacteria</taxon>
        <taxon>Pseudomonadati</taxon>
        <taxon>Pseudomonadota</taxon>
        <taxon>Gammaproteobacteria</taxon>
        <taxon>Alteromonadales</taxon>
        <taxon>Alteromonadaceae</taxon>
        <taxon>Bowmanella</taxon>
    </lineage>
</organism>
<dbReference type="Pfam" id="PF00300">
    <property type="entry name" value="His_Phos_1"/>
    <property type="match status" value="1"/>
</dbReference>
<reference evidence="2" key="2">
    <citation type="submission" date="2020-09" db="EMBL/GenBank/DDBJ databases">
        <authorList>
            <person name="Sun Q."/>
            <person name="Zhou Y."/>
        </authorList>
    </citation>
    <scope>NUCLEOTIDE SEQUENCE</scope>
    <source>
        <strain evidence="2">CGMCC 1.7086</strain>
    </source>
</reference>
<accession>A0A917YXB1</accession>
<evidence type="ECO:0000256" key="1">
    <source>
        <dbReference type="SAM" id="SignalP"/>
    </source>
</evidence>
<evidence type="ECO:0000313" key="2">
    <source>
        <dbReference type="EMBL" id="GGO66984.1"/>
    </source>
</evidence>
<dbReference type="InterPro" id="IPR013078">
    <property type="entry name" value="His_Pase_superF_clade-1"/>
</dbReference>
<dbReference type="CDD" id="cd07040">
    <property type="entry name" value="HP"/>
    <property type="match status" value="1"/>
</dbReference>
<dbReference type="Gene3D" id="3.40.50.1240">
    <property type="entry name" value="Phosphoglycerate mutase-like"/>
    <property type="match status" value="1"/>
</dbReference>
<sequence length="160" mass="17919">MRWVLVTLCLLCSQFAEADAYSLYLLRHAEKQSSQSKDPGLSEPGLQRAQALAQLLAKVPLSHIYSTDYQRTRQTVAPLAHTHHLMVELYAPGELMALANQLRQQRENALVVGHSNTTPQLLMLLGVAEVQMDESSYGDLYQLNIRDGKVQVIQLQIPLP</sequence>
<feature type="signal peptide" evidence="1">
    <location>
        <begin position="1"/>
        <end position="18"/>
    </location>
</feature>
<dbReference type="SUPFAM" id="SSF53254">
    <property type="entry name" value="Phosphoglycerate mutase-like"/>
    <property type="match status" value="1"/>
</dbReference>
<dbReference type="SMART" id="SM00855">
    <property type="entry name" value="PGAM"/>
    <property type="match status" value="1"/>
</dbReference>
<dbReference type="AlphaFoldDB" id="A0A917YXB1"/>
<feature type="chain" id="PRO_5037755087" description="Histidine phosphatase family protein" evidence="1">
    <location>
        <begin position="19"/>
        <end position="160"/>
    </location>
</feature>
<reference evidence="2" key="1">
    <citation type="journal article" date="2014" name="Int. J. Syst. Evol. Microbiol.">
        <title>Complete genome sequence of Corynebacterium casei LMG S-19264T (=DSM 44701T), isolated from a smear-ripened cheese.</title>
        <authorList>
            <consortium name="US DOE Joint Genome Institute (JGI-PGF)"/>
            <person name="Walter F."/>
            <person name="Albersmeier A."/>
            <person name="Kalinowski J."/>
            <person name="Ruckert C."/>
        </authorList>
    </citation>
    <scope>NUCLEOTIDE SEQUENCE</scope>
    <source>
        <strain evidence="2">CGMCC 1.7086</strain>
    </source>
</reference>
<evidence type="ECO:0008006" key="4">
    <source>
        <dbReference type="Google" id="ProtNLM"/>
    </source>
</evidence>
<dbReference type="Proteomes" id="UP000606935">
    <property type="component" value="Unassembled WGS sequence"/>
</dbReference>